<dbReference type="HAMAP" id="MF_02090">
    <property type="entry name" value="NadE_glutamine_dep"/>
    <property type="match status" value="1"/>
</dbReference>
<evidence type="ECO:0000256" key="8">
    <source>
        <dbReference type="PIRNR" id="PIRNR006630"/>
    </source>
</evidence>
<dbReference type="CDD" id="cd00553">
    <property type="entry name" value="NAD_synthase"/>
    <property type="match status" value="1"/>
</dbReference>
<evidence type="ECO:0000256" key="5">
    <source>
        <dbReference type="ARBA" id="ARBA00022840"/>
    </source>
</evidence>
<proteinExistence type="inferred from homology"/>
<feature type="binding site" evidence="7">
    <location>
        <begin position="359"/>
        <end position="366"/>
    </location>
    <ligand>
        <name>ATP</name>
        <dbReference type="ChEBI" id="CHEBI:30616"/>
    </ligand>
</feature>
<dbReference type="GO" id="GO:0005524">
    <property type="term" value="F:ATP binding"/>
    <property type="evidence" value="ECO:0007669"/>
    <property type="project" value="UniProtKB-UniRule"/>
</dbReference>
<feature type="active site" description="Nucleophile; for glutaminase activity" evidence="7">
    <location>
        <position position="167"/>
    </location>
</feature>
<gene>
    <name evidence="7" type="primary">nadE</name>
    <name evidence="10" type="ORF">ENS64_08335</name>
</gene>
<name>A0A7C4LKZ4_9PLAN</name>
<feature type="domain" description="CN hydrolase" evidence="9">
    <location>
        <begin position="7"/>
        <end position="273"/>
    </location>
</feature>
<dbReference type="GO" id="GO:0003952">
    <property type="term" value="F:NAD+ synthase (glutamine-hydrolyzing) activity"/>
    <property type="evidence" value="ECO:0007669"/>
    <property type="project" value="UniProtKB-UniRule"/>
</dbReference>
<comment type="similarity">
    <text evidence="2 7 8">In the C-terminal section; belongs to the NAD synthetase family.</text>
</comment>
<sequence>MPRFGFVRISSVCLRTAIADPAANVAEITRVLEQLPDSDIVLFPELCVTGYTCADLFGQSRLLEAAREQAQQLAERMARRQQLIVVGLPVAVDNGLYNCAAVLFQGRVLGLVPKQYLPNYQEYYESRWFRPGAASVPAEIDWSGERVPFGVDLLFQAEDVVVGIELCEDLWVPLPPSAFQAVAGANVLLNLSASNETIGKNRYRTDLVVGQSGRCIAAYAYASAGPTESTTDLVFGGHCLIAENGVLLAESPRVGDGQGLHRDSYFITADVDVERLRNDRRKTTSFDACAAHLPRRYRTIPFALSAELSGLRRSVSGTPFIPQDNAELHRRCAEIFGVQCAALAQRVSRLPDDAPLNLGVSGGLDSTLALLVAVKMCDYLGWPRTRIRGLTMPGFGTTQATRQNALDLMEHLGVAAEVFDIRPLCCDAFRALGHRPFGIALESLSAAELQAALAHVPPHEFHDLVFENVQARIRTLLLMSRGFVIGTGDLSEAALGWSTYNADHMSMYNPNCSIPKTLVRFLVRYVAEHEFEGAARETLLKIVATPISPELLPLSAEGTSRQATEASLGSYELHDFFLYHFLRNGFSPRKILFLSQHANFTQAYSRSEIEATLRTFYRRFFANQFKRSCVPDGPKVGSVSLSPRGDWRMPSDADAQAWLDSFAP</sequence>
<dbReference type="PANTHER" id="PTHR23090">
    <property type="entry name" value="NH 3 /GLUTAMINE-DEPENDENT NAD + SYNTHETASE"/>
    <property type="match status" value="1"/>
</dbReference>
<feature type="binding site" evidence="7">
    <location>
        <position position="626"/>
    </location>
    <ligand>
        <name>deamido-NAD(+)</name>
        <dbReference type="ChEBI" id="CHEBI:58437"/>
        <note>ligand shared between two neighboring subunits</note>
    </ligand>
</feature>
<dbReference type="UniPathway" id="UPA00253">
    <property type="reaction ID" value="UER00334"/>
</dbReference>
<dbReference type="Gene3D" id="3.40.50.620">
    <property type="entry name" value="HUPs"/>
    <property type="match status" value="1"/>
</dbReference>
<protein>
    <recommendedName>
        <fullName evidence="7 8">Glutamine-dependent NAD(+) synthetase</fullName>
        <ecNumber evidence="7 8">6.3.5.1</ecNumber>
    </recommendedName>
    <alternativeName>
        <fullName evidence="7 8">NAD(+) synthase [glutamine-hydrolyzing]</fullName>
    </alternativeName>
</protein>
<feature type="active site" description="Proton acceptor; for glutaminase activity" evidence="7">
    <location>
        <position position="45"/>
    </location>
</feature>
<dbReference type="InterPro" id="IPR014445">
    <property type="entry name" value="Gln-dep_NAD_synthase"/>
</dbReference>
<evidence type="ECO:0000313" key="10">
    <source>
        <dbReference type="EMBL" id="HGT39254.1"/>
    </source>
</evidence>
<dbReference type="InterPro" id="IPR022310">
    <property type="entry name" value="NAD/GMP_synthase"/>
</dbReference>
<feature type="binding site" evidence="7">
    <location>
        <position position="487"/>
    </location>
    <ligand>
        <name>ATP</name>
        <dbReference type="ChEBI" id="CHEBI:30616"/>
    </ligand>
</feature>
<feature type="binding site" evidence="7">
    <location>
        <position position="194"/>
    </location>
    <ligand>
        <name>L-glutamine</name>
        <dbReference type="ChEBI" id="CHEBI:58359"/>
    </ligand>
</feature>
<comment type="function">
    <text evidence="7">Catalyzes the ATP-dependent amidation of deamido-NAD to form NAD. Uses L-glutamine as a nitrogen source.</text>
</comment>
<comment type="pathway">
    <text evidence="1 7 8">Cofactor biosynthesis; NAD(+) biosynthesis; NAD(+) from deamido-NAD(+) (L-Gln route): step 1/1.</text>
</comment>
<dbReference type="EMBL" id="DSVQ01000012">
    <property type="protein sequence ID" value="HGT39254.1"/>
    <property type="molecule type" value="Genomic_DNA"/>
</dbReference>
<evidence type="ECO:0000256" key="1">
    <source>
        <dbReference type="ARBA" id="ARBA00005188"/>
    </source>
</evidence>
<evidence type="ECO:0000256" key="2">
    <source>
        <dbReference type="ARBA" id="ARBA00007145"/>
    </source>
</evidence>
<evidence type="ECO:0000256" key="4">
    <source>
        <dbReference type="ARBA" id="ARBA00022741"/>
    </source>
</evidence>
<evidence type="ECO:0000256" key="6">
    <source>
        <dbReference type="ARBA" id="ARBA00023027"/>
    </source>
</evidence>
<dbReference type="GO" id="GO:0004359">
    <property type="term" value="F:glutaminase activity"/>
    <property type="evidence" value="ECO:0007669"/>
    <property type="project" value="InterPro"/>
</dbReference>
<evidence type="ECO:0000256" key="3">
    <source>
        <dbReference type="ARBA" id="ARBA00022598"/>
    </source>
</evidence>
<feature type="binding site" evidence="7">
    <location>
        <position position="468"/>
    </location>
    <ligand>
        <name>deamido-NAD(+)</name>
        <dbReference type="ChEBI" id="CHEBI:58437"/>
        <note>ligand shared between two neighboring subunits</note>
    </ligand>
</feature>
<dbReference type="InterPro" id="IPR014729">
    <property type="entry name" value="Rossmann-like_a/b/a_fold"/>
</dbReference>
<dbReference type="Pfam" id="PF00795">
    <property type="entry name" value="CN_hydrolase"/>
    <property type="match status" value="1"/>
</dbReference>
<dbReference type="GO" id="GO:0005737">
    <property type="term" value="C:cytoplasm"/>
    <property type="evidence" value="ECO:0007669"/>
    <property type="project" value="InterPro"/>
</dbReference>
<evidence type="ECO:0000259" key="9">
    <source>
        <dbReference type="PROSITE" id="PS50263"/>
    </source>
</evidence>
<dbReference type="PIRSF" id="PIRSF006630">
    <property type="entry name" value="NADS_GAT"/>
    <property type="match status" value="1"/>
</dbReference>
<dbReference type="GO" id="GO:0009435">
    <property type="term" value="P:NAD+ biosynthetic process"/>
    <property type="evidence" value="ECO:0007669"/>
    <property type="project" value="UniProtKB-UniRule"/>
</dbReference>
<reference evidence="10" key="1">
    <citation type="journal article" date="2020" name="mSystems">
        <title>Genome- and Community-Level Interaction Insights into Carbon Utilization and Element Cycling Functions of Hydrothermarchaeota in Hydrothermal Sediment.</title>
        <authorList>
            <person name="Zhou Z."/>
            <person name="Liu Y."/>
            <person name="Xu W."/>
            <person name="Pan J."/>
            <person name="Luo Z.H."/>
            <person name="Li M."/>
        </authorList>
    </citation>
    <scope>NUCLEOTIDE SEQUENCE [LARGE SCALE GENOMIC DNA]</scope>
    <source>
        <strain evidence="10">SpSt-508</strain>
    </source>
</reference>
<dbReference type="GO" id="GO:0008795">
    <property type="term" value="F:NAD+ synthase activity"/>
    <property type="evidence" value="ECO:0007669"/>
    <property type="project" value="UniProtKB-UniRule"/>
</dbReference>
<dbReference type="AlphaFoldDB" id="A0A7C4LKZ4"/>
<dbReference type="InterPro" id="IPR003694">
    <property type="entry name" value="NAD_synthase"/>
</dbReference>
<dbReference type="InterPro" id="IPR036526">
    <property type="entry name" value="C-N_Hydrolase_sf"/>
</dbReference>
<organism evidence="10">
    <name type="scientific">Schlesneria paludicola</name>
    <dbReference type="NCBI Taxonomy" id="360056"/>
    <lineage>
        <taxon>Bacteria</taxon>
        <taxon>Pseudomonadati</taxon>
        <taxon>Planctomycetota</taxon>
        <taxon>Planctomycetia</taxon>
        <taxon>Planctomycetales</taxon>
        <taxon>Planctomycetaceae</taxon>
        <taxon>Schlesneria</taxon>
    </lineage>
</organism>
<dbReference type="CDD" id="cd07570">
    <property type="entry name" value="GAT_Gln-NAD-synth"/>
    <property type="match status" value="1"/>
</dbReference>
<dbReference type="Gene3D" id="1.10.10.1140">
    <property type="entry name" value="Glutamine-dependent NAD+ synthetase, C-terminal domain"/>
    <property type="match status" value="1"/>
</dbReference>
<comment type="caution">
    <text evidence="10">The sequence shown here is derived from an EMBL/GenBank/DDBJ whole genome shotgun (WGS) entry which is preliminary data.</text>
</comment>
<dbReference type="SUPFAM" id="SSF52402">
    <property type="entry name" value="Adenine nucleotide alpha hydrolases-like"/>
    <property type="match status" value="1"/>
</dbReference>
<dbReference type="InterPro" id="IPR041856">
    <property type="entry name" value="NAD+_synth_C"/>
</dbReference>
<keyword evidence="5 7" id="KW-0067">ATP-binding</keyword>
<feature type="binding site" evidence="7">
    <location>
        <position position="120"/>
    </location>
    <ligand>
        <name>L-glutamine</name>
        <dbReference type="ChEBI" id="CHEBI:58359"/>
    </ligand>
</feature>
<keyword evidence="4 7" id="KW-0547">Nucleotide-binding</keyword>
<feature type="active site" description="For glutaminase activity" evidence="7">
    <location>
        <position position="114"/>
    </location>
</feature>
<keyword evidence="3 7" id="KW-0436">Ligase</keyword>
<keyword evidence="6 7" id="KW-0520">NAD</keyword>
<dbReference type="NCBIfam" id="NF002730">
    <property type="entry name" value="PRK02628.1"/>
    <property type="match status" value="1"/>
</dbReference>
<dbReference type="EC" id="6.3.5.1" evidence="7 8"/>
<dbReference type="Pfam" id="PF02540">
    <property type="entry name" value="NAD_synthase"/>
    <property type="match status" value="1"/>
</dbReference>
<evidence type="ECO:0000256" key="7">
    <source>
        <dbReference type="HAMAP-Rule" id="MF_02090"/>
    </source>
</evidence>
<dbReference type="Gene3D" id="3.60.110.10">
    <property type="entry name" value="Carbon-nitrogen hydrolase"/>
    <property type="match status" value="1"/>
</dbReference>
<comment type="catalytic activity">
    <reaction evidence="7 8">
        <text>deamido-NAD(+) + L-glutamine + ATP + H2O = L-glutamate + AMP + diphosphate + NAD(+) + H(+)</text>
        <dbReference type="Rhea" id="RHEA:24384"/>
        <dbReference type="ChEBI" id="CHEBI:15377"/>
        <dbReference type="ChEBI" id="CHEBI:15378"/>
        <dbReference type="ChEBI" id="CHEBI:29985"/>
        <dbReference type="ChEBI" id="CHEBI:30616"/>
        <dbReference type="ChEBI" id="CHEBI:33019"/>
        <dbReference type="ChEBI" id="CHEBI:57540"/>
        <dbReference type="ChEBI" id="CHEBI:58359"/>
        <dbReference type="ChEBI" id="CHEBI:58437"/>
        <dbReference type="ChEBI" id="CHEBI:456215"/>
        <dbReference type="EC" id="6.3.5.1"/>
    </reaction>
</comment>
<feature type="binding site" evidence="7">
    <location>
        <position position="492"/>
    </location>
    <ligand>
        <name>deamido-NAD(+)</name>
        <dbReference type="ChEBI" id="CHEBI:58437"/>
        <note>ligand shared between two neighboring subunits</note>
    </ligand>
</feature>
<feature type="binding site" evidence="7">
    <location>
        <position position="200"/>
    </location>
    <ligand>
        <name>L-glutamine</name>
        <dbReference type="ChEBI" id="CHEBI:58359"/>
    </ligand>
</feature>
<dbReference type="PANTHER" id="PTHR23090:SF9">
    <property type="entry name" value="GLUTAMINE-DEPENDENT NAD(+) SYNTHETASE"/>
    <property type="match status" value="1"/>
</dbReference>
<accession>A0A7C4LKZ4</accession>
<dbReference type="InterPro" id="IPR003010">
    <property type="entry name" value="C-N_Hydrolase"/>
</dbReference>
<feature type="binding site" evidence="7">
    <location>
        <begin position="497"/>
        <end position="500"/>
    </location>
    <ligand>
        <name>deamido-NAD(+)</name>
        <dbReference type="ChEBI" id="CHEBI:58437"/>
        <note>ligand shared between two neighboring subunits</note>
    </ligand>
</feature>
<dbReference type="SUPFAM" id="SSF56317">
    <property type="entry name" value="Carbon-nitrogen hydrolase"/>
    <property type="match status" value="1"/>
</dbReference>
<dbReference type="PROSITE" id="PS50263">
    <property type="entry name" value="CN_HYDROLASE"/>
    <property type="match status" value="1"/>
</dbReference>